<reference evidence="2" key="1">
    <citation type="submission" date="2023-10" db="EMBL/GenBank/DDBJ databases">
        <title>Genome assembly of Pristionchus species.</title>
        <authorList>
            <person name="Yoshida K."/>
            <person name="Sommer R.J."/>
        </authorList>
    </citation>
    <scope>NUCLEOTIDE SEQUENCE</scope>
    <source>
        <strain evidence="2">RS0144</strain>
    </source>
</reference>
<sequence length="202" mass="23150">MKQVKQVVLIIQDVHLEVGIQAIPLFPALAGYCVGLFTQLGMPIYWGMGILIIIWIYLGVSIVSCIIHRHQTVVLSGNTFKLQKKTLVTLDVMMVVLWPIPVIVWALTDHDQATSEKLLIDVRIDPRNITWIRDRGVYYMEKQTPYVTLTMVSNIVILFAGTAFCMAIFAHMFHTLRKDRDKRSLSTIRLIRRSLIVLFVQV</sequence>
<comment type="caution">
    <text evidence="2">The sequence shown here is derived from an EMBL/GenBank/DDBJ whole genome shotgun (WGS) entry which is preliminary data.</text>
</comment>
<keyword evidence="3" id="KW-1185">Reference proteome</keyword>
<dbReference type="InterPro" id="IPR019429">
    <property type="entry name" value="7TM_GPCR_serpentine_rcpt_Sri"/>
</dbReference>
<dbReference type="Proteomes" id="UP001432027">
    <property type="component" value="Unassembled WGS sequence"/>
</dbReference>
<accession>A0AAV5THV1</accession>
<proteinExistence type="predicted"/>
<evidence type="ECO:0008006" key="4">
    <source>
        <dbReference type="Google" id="ProtNLM"/>
    </source>
</evidence>
<feature type="transmembrane region" description="Helical" evidence="1">
    <location>
        <begin position="44"/>
        <end position="67"/>
    </location>
</feature>
<dbReference type="PANTHER" id="PTHR22941">
    <property type="entry name" value="SERPENTINE RECEPTOR"/>
    <property type="match status" value="1"/>
</dbReference>
<feature type="transmembrane region" description="Helical" evidence="1">
    <location>
        <begin position="88"/>
        <end position="108"/>
    </location>
</feature>
<dbReference type="Pfam" id="PF10327">
    <property type="entry name" value="7TM_GPCR_Sri"/>
    <property type="match status" value="1"/>
</dbReference>
<feature type="non-terminal residue" evidence="2">
    <location>
        <position position="202"/>
    </location>
</feature>
<organism evidence="2 3">
    <name type="scientific">Pristionchus entomophagus</name>
    <dbReference type="NCBI Taxonomy" id="358040"/>
    <lineage>
        <taxon>Eukaryota</taxon>
        <taxon>Metazoa</taxon>
        <taxon>Ecdysozoa</taxon>
        <taxon>Nematoda</taxon>
        <taxon>Chromadorea</taxon>
        <taxon>Rhabditida</taxon>
        <taxon>Rhabditina</taxon>
        <taxon>Diplogasteromorpha</taxon>
        <taxon>Diplogasteroidea</taxon>
        <taxon>Neodiplogasteridae</taxon>
        <taxon>Pristionchus</taxon>
    </lineage>
</organism>
<keyword evidence="1" id="KW-0472">Membrane</keyword>
<evidence type="ECO:0000313" key="2">
    <source>
        <dbReference type="EMBL" id="GMS93928.1"/>
    </source>
</evidence>
<protein>
    <recommendedName>
        <fullName evidence="4">G protein-coupled receptor</fullName>
    </recommendedName>
</protein>
<gene>
    <name evidence="2" type="ORF">PENTCL1PPCAC_16103</name>
</gene>
<evidence type="ECO:0000256" key="1">
    <source>
        <dbReference type="SAM" id="Phobius"/>
    </source>
</evidence>
<dbReference type="InterPro" id="IPR053220">
    <property type="entry name" value="Nematode_rcpt-like_serp_H"/>
</dbReference>
<feature type="transmembrane region" description="Helical" evidence="1">
    <location>
        <begin position="146"/>
        <end position="173"/>
    </location>
</feature>
<dbReference type="AlphaFoldDB" id="A0AAV5THV1"/>
<keyword evidence="1" id="KW-0812">Transmembrane</keyword>
<keyword evidence="1" id="KW-1133">Transmembrane helix</keyword>
<dbReference type="PANTHER" id="PTHR22941:SF26">
    <property type="entry name" value="SERPENTINE RECEPTOR, CLASS H"/>
    <property type="match status" value="1"/>
</dbReference>
<name>A0AAV5THV1_9BILA</name>
<evidence type="ECO:0000313" key="3">
    <source>
        <dbReference type="Proteomes" id="UP001432027"/>
    </source>
</evidence>
<dbReference type="EMBL" id="BTSX01000004">
    <property type="protein sequence ID" value="GMS93928.1"/>
    <property type="molecule type" value="Genomic_DNA"/>
</dbReference>